<comment type="caution">
    <text evidence="1">The sequence shown here is derived from an EMBL/GenBank/DDBJ whole genome shotgun (WGS) entry which is preliminary data.</text>
</comment>
<sequence>MHVHVPEMHISGNNKGRNIIMYDKGKGPADSDNNICTNVVDRSSNMQISTQNKGKGIVIVDHKKMEEYNERRRELKNEFMLPPKMEYAAMYSKFEDRLKANMTHDHSLLSLKNVDMTHSYPYSPILCPKFIPLLSNQISTPLLTTTTTTTTTTVLPITTRSHNRSLHHHQKPPVEAAAEAAGEAAAEDMKYVNGYRGVKELVEDG</sequence>
<name>A0ACB9A8P3_ARCLA</name>
<organism evidence="1 2">
    <name type="scientific">Arctium lappa</name>
    <name type="common">Greater burdock</name>
    <name type="synonym">Lappa major</name>
    <dbReference type="NCBI Taxonomy" id="4217"/>
    <lineage>
        <taxon>Eukaryota</taxon>
        <taxon>Viridiplantae</taxon>
        <taxon>Streptophyta</taxon>
        <taxon>Embryophyta</taxon>
        <taxon>Tracheophyta</taxon>
        <taxon>Spermatophyta</taxon>
        <taxon>Magnoliopsida</taxon>
        <taxon>eudicotyledons</taxon>
        <taxon>Gunneridae</taxon>
        <taxon>Pentapetalae</taxon>
        <taxon>asterids</taxon>
        <taxon>campanulids</taxon>
        <taxon>Asterales</taxon>
        <taxon>Asteraceae</taxon>
        <taxon>Carduoideae</taxon>
        <taxon>Cardueae</taxon>
        <taxon>Arctiinae</taxon>
        <taxon>Arctium</taxon>
    </lineage>
</organism>
<reference evidence="2" key="1">
    <citation type="journal article" date="2022" name="Mol. Ecol. Resour.">
        <title>The genomes of chicory, endive, great burdock and yacon provide insights into Asteraceae palaeo-polyploidization history and plant inulin production.</title>
        <authorList>
            <person name="Fan W."/>
            <person name="Wang S."/>
            <person name="Wang H."/>
            <person name="Wang A."/>
            <person name="Jiang F."/>
            <person name="Liu H."/>
            <person name="Zhao H."/>
            <person name="Xu D."/>
            <person name="Zhang Y."/>
        </authorList>
    </citation>
    <scope>NUCLEOTIDE SEQUENCE [LARGE SCALE GENOMIC DNA]</scope>
    <source>
        <strain evidence="2">cv. Niubang</strain>
    </source>
</reference>
<evidence type="ECO:0000313" key="2">
    <source>
        <dbReference type="Proteomes" id="UP001055879"/>
    </source>
</evidence>
<accession>A0ACB9A8P3</accession>
<protein>
    <submittedName>
        <fullName evidence="1">Uncharacterized protein</fullName>
    </submittedName>
</protein>
<dbReference type="Proteomes" id="UP001055879">
    <property type="component" value="Linkage Group LG08"/>
</dbReference>
<reference evidence="1 2" key="2">
    <citation type="journal article" date="2022" name="Mol. Ecol. Resour.">
        <title>The genomes of chicory, endive, great burdock and yacon provide insights into Asteraceae paleo-polyploidization history and plant inulin production.</title>
        <authorList>
            <person name="Fan W."/>
            <person name="Wang S."/>
            <person name="Wang H."/>
            <person name="Wang A."/>
            <person name="Jiang F."/>
            <person name="Liu H."/>
            <person name="Zhao H."/>
            <person name="Xu D."/>
            <person name="Zhang Y."/>
        </authorList>
    </citation>
    <scope>NUCLEOTIDE SEQUENCE [LARGE SCALE GENOMIC DNA]</scope>
    <source>
        <strain evidence="2">cv. Niubang</strain>
    </source>
</reference>
<proteinExistence type="predicted"/>
<evidence type="ECO:0000313" key="1">
    <source>
        <dbReference type="EMBL" id="KAI3706227.1"/>
    </source>
</evidence>
<dbReference type="EMBL" id="CM042054">
    <property type="protein sequence ID" value="KAI3706227.1"/>
    <property type="molecule type" value="Genomic_DNA"/>
</dbReference>
<gene>
    <name evidence="1" type="ORF">L6452_23824</name>
</gene>
<keyword evidence="2" id="KW-1185">Reference proteome</keyword>